<accession>A0A2Z4YKC2</accession>
<evidence type="ECO:0000256" key="3">
    <source>
        <dbReference type="ARBA" id="ARBA00023163"/>
    </source>
</evidence>
<proteinExistence type="predicted"/>
<dbReference type="Proteomes" id="UP000251166">
    <property type="component" value="Chromosome"/>
</dbReference>
<dbReference type="PANTHER" id="PTHR30055">
    <property type="entry name" value="HTH-TYPE TRANSCRIPTIONAL REGULATOR RUTR"/>
    <property type="match status" value="1"/>
</dbReference>
<keyword evidence="2 4" id="KW-0238">DNA-binding</keyword>
<dbReference type="SUPFAM" id="SSF46689">
    <property type="entry name" value="Homeodomain-like"/>
    <property type="match status" value="1"/>
</dbReference>
<dbReference type="PANTHER" id="PTHR30055:SF223">
    <property type="entry name" value="HTH-TYPE TRANSCRIPTIONAL REGULATOR UIDR"/>
    <property type="match status" value="1"/>
</dbReference>
<feature type="DNA-binding region" description="H-T-H motif" evidence="4">
    <location>
        <begin position="64"/>
        <end position="83"/>
    </location>
</feature>
<evidence type="ECO:0000259" key="5">
    <source>
        <dbReference type="PROSITE" id="PS50977"/>
    </source>
</evidence>
<dbReference type="EMBL" id="CP030760">
    <property type="protein sequence ID" value="AXA41897.1"/>
    <property type="molecule type" value="Genomic_DNA"/>
</dbReference>
<evidence type="ECO:0000256" key="2">
    <source>
        <dbReference type="ARBA" id="ARBA00023125"/>
    </source>
</evidence>
<dbReference type="InterPro" id="IPR050109">
    <property type="entry name" value="HTH-type_TetR-like_transc_reg"/>
</dbReference>
<reference evidence="6 7" key="1">
    <citation type="submission" date="2018-07" db="EMBL/GenBank/DDBJ databases">
        <title>Rhizobium leguminosarum strain:ATCC 14479 Genome sequencing and assembly.</title>
        <authorList>
            <person name="Chakraborty R."/>
        </authorList>
    </citation>
    <scope>NUCLEOTIDE SEQUENCE [LARGE SCALE GENOMIC DNA]</scope>
    <source>
        <strain evidence="6 7">ATCC 14479</strain>
    </source>
</reference>
<dbReference type="Pfam" id="PF00440">
    <property type="entry name" value="TetR_N"/>
    <property type="match status" value="1"/>
</dbReference>
<gene>
    <name evidence="6" type="ORF">DLJ82_4334</name>
</gene>
<sequence>MLTHATWAWVKQMRLAAGQPNNSNWMMERVVKKTSRAERKARRPHEILEAAFEEFAAKGYAATRVEDVATRLRITKGTVYLYFPTKDVLFQEMFRHASTSSADLSTAIGSLRGSCADRIRDLLLIAYENTANDRKTRELLRLSVAEGTRLPEMVDCRHELFIAPTLAALTALVEEGVKSGELRHDTAADTPDVLASSIFQIAVWHLMLADRKPIDGRALMEAHINLVMNGLLRRSKRMA</sequence>
<protein>
    <submittedName>
        <fullName evidence="6">TetR regulatory family protein</fullName>
    </submittedName>
</protein>
<dbReference type="Pfam" id="PF16859">
    <property type="entry name" value="TetR_C_11"/>
    <property type="match status" value="1"/>
</dbReference>
<dbReference type="GO" id="GO:0003700">
    <property type="term" value="F:DNA-binding transcription factor activity"/>
    <property type="evidence" value="ECO:0007669"/>
    <property type="project" value="TreeGrafter"/>
</dbReference>
<dbReference type="SUPFAM" id="SSF48498">
    <property type="entry name" value="Tetracyclin repressor-like, C-terminal domain"/>
    <property type="match status" value="1"/>
</dbReference>
<dbReference type="PRINTS" id="PR00455">
    <property type="entry name" value="HTHTETR"/>
</dbReference>
<dbReference type="PROSITE" id="PS50977">
    <property type="entry name" value="HTH_TETR_2"/>
    <property type="match status" value="1"/>
</dbReference>
<keyword evidence="3" id="KW-0804">Transcription</keyword>
<dbReference type="InterPro" id="IPR009057">
    <property type="entry name" value="Homeodomain-like_sf"/>
</dbReference>
<dbReference type="AlphaFoldDB" id="A0A2Z4YKC2"/>
<evidence type="ECO:0000313" key="7">
    <source>
        <dbReference type="Proteomes" id="UP000251166"/>
    </source>
</evidence>
<dbReference type="GO" id="GO:0000976">
    <property type="term" value="F:transcription cis-regulatory region binding"/>
    <property type="evidence" value="ECO:0007669"/>
    <property type="project" value="TreeGrafter"/>
</dbReference>
<organism evidence="6 7">
    <name type="scientific">Rhizobium leguminosarum</name>
    <dbReference type="NCBI Taxonomy" id="384"/>
    <lineage>
        <taxon>Bacteria</taxon>
        <taxon>Pseudomonadati</taxon>
        <taxon>Pseudomonadota</taxon>
        <taxon>Alphaproteobacteria</taxon>
        <taxon>Hyphomicrobiales</taxon>
        <taxon>Rhizobiaceae</taxon>
        <taxon>Rhizobium/Agrobacterium group</taxon>
        <taxon>Rhizobium</taxon>
    </lineage>
</organism>
<name>A0A2Z4YKC2_RHILE</name>
<keyword evidence="1" id="KW-0805">Transcription regulation</keyword>
<dbReference type="InterPro" id="IPR036271">
    <property type="entry name" value="Tet_transcr_reg_TetR-rel_C_sf"/>
</dbReference>
<dbReference type="Gene3D" id="1.10.357.10">
    <property type="entry name" value="Tetracycline Repressor, domain 2"/>
    <property type="match status" value="1"/>
</dbReference>
<dbReference type="InterPro" id="IPR011075">
    <property type="entry name" value="TetR_C"/>
</dbReference>
<dbReference type="InterPro" id="IPR001647">
    <property type="entry name" value="HTH_TetR"/>
</dbReference>
<feature type="domain" description="HTH tetR-type" evidence="5">
    <location>
        <begin position="41"/>
        <end position="101"/>
    </location>
</feature>
<evidence type="ECO:0000313" key="6">
    <source>
        <dbReference type="EMBL" id="AXA41897.1"/>
    </source>
</evidence>
<evidence type="ECO:0000256" key="4">
    <source>
        <dbReference type="PROSITE-ProRule" id="PRU00335"/>
    </source>
</evidence>
<evidence type="ECO:0000256" key="1">
    <source>
        <dbReference type="ARBA" id="ARBA00023015"/>
    </source>
</evidence>